<keyword evidence="6" id="KW-0067">ATP-binding</keyword>
<proteinExistence type="inferred from homology"/>
<keyword evidence="3" id="KW-0547">Nucleotide-binding</keyword>
<keyword evidence="13" id="KW-1185">Reference proteome</keyword>
<dbReference type="CDD" id="cd00984">
    <property type="entry name" value="DnaB_C"/>
    <property type="match status" value="1"/>
</dbReference>
<comment type="similarity">
    <text evidence="1">Belongs to the helicase family. DnaB subfamily.</text>
</comment>
<reference evidence="12" key="1">
    <citation type="submission" date="2021-03" db="EMBL/GenBank/DDBJ databases">
        <title>Antimicrobial resistance genes in bacteria isolated from Japanese honey, and their potential for conferring macrolide and lincosamide resistance in the American foulbrood pathogen Paenibacillus larvae.</title>
        <authorList>
            <person name="Okamoto M."/>
            <person name="Kumagai M."/>
            <person name="Kanamori H."/>
            <person name="Takamatsu D."/>
        </authorList>
    </citation>
    <scope>NUCLEOTIDE SEQUENCE</scope>
    <source>
        <strain evidence="12">J2TS6</strain>
    </source>
</reference>
<evidence type="ECO:0000256" key="1">
    <source>
        <dbReference type="ARBA" id="ARBA00008428"/>
    </source>
</evidence>
<dbReference type="SUPFAM" id="SSF52540">
    <property type="entry name" value="P-loop containing nucleoside triphosphate hydrolases"/>
    <property type="match status" value="1"/>
</dbReference>
<dbReference type="InterPro" id="IPR007694">
    <property type="entry name" value="DNA_helicase_DnaB-like_C"/>
</dbReference>
<keyword evidence="8" id="KW-0413">Isomerase</keyword>
<dbReference type="PANTHER" id="PTHR30153:SF2">
    <property type="entry name" value="REPLICATIVE DNA HELICASE"/>
    <property type="match status" value="1"/>
</dbReference>
<dbReference type="AlphaFoldDB" id="A0A919XJ71"/>
<dbReference type="Gene3D" id="3.40.50.300">
    <property type="entry name" value="P-loop containing nucleotide triphosphate hydrolases"/>
    <property type="match status" value="1"/>
</dbReference>
<keyword evidence="2" id="KW-0235">DNA replication</keyword>
<organism evidence="12 13">
    <name type="scientific">Paenibacillus albilobatus</name>
    <dbReference type="NCBI Taxonomy" id="2716884"/>
    <lineage>
        <taxon>Bacteria</taxon>
        <taxon>Bacillati</taxon>
        <taxon>Bacillota</taxon>
        <taxon>Bacilli</taxon>
        <taxon>Bacillales</taxon>
        <taxon>Paenibacillaceae</taxon>
        <taxon>Paenibacillus</taxon>
    </lineage>
</organism>
<accession>A0A919XJ71</accession>
<dbReference type="Gene3D" id="1.10.860.10">
    <property type="entry name" value="DNAb Helicase, Chain A"/>
    <property type="match status" value="1"/>
</dbReference>
<dbReference type="InterPro" id="IPR027417">
    <property type="entry name" value="P-loop_NTPase"/>
</dbReference>
<protein>
    <recommendedName>
        <fullName evidence="9">DNA 5'-3' helicase</fullName>
        <ecNumber evidence="9">5.6.2.3</ecNumber>
    </recommendedName>
</protein>
<evidence type="ECO:0000256" key="9">
    <source>
        <dbReference type="ARBA" id="ARBA00044969"/>
    </source>
</evidence>
<evidence type="ECO:0000313" key="13">
    <source>
        <dbReference type="Proteomes" id="UP000679779"/>
    </source>
</evidence>
<dbReference type="Pfam" id="PF00772">
    <property type="entry name" value="DnaB"/>
    <property type="match status" value="1"/>
</dbReference>
<dbReference type="PANTHER" id="PTHR30153">
    <property type="entry name" value="REPLICATIVE DNA HELICASE DNAB"/>
    <property type="match status" value="1"/>
</dbReference>
<keyword evidence="7" id="KW-0238">DNA-binding</keyword>
<keyword evidence="4" id="KW-0378">Hydrolase</keyword>
<sequence>MNHESIPPKVNLEAERAVLGALLRDHELMDECYLSPDDFSDYEDNRTLFKVLQYAKEHFEGEKEPFDPVLLVTKWGERLQRIGGITRLMALRDSVPSTASFGHFQQSVRADRIQREIQEVGRQIAATGGGDLSELRLKMNELAELQRGKEGTGPVHMASILEGHGQTIMKRAQSMGVTGAKTANDDISQMSGGHQPGDLEVYAARPSMGKTQYILNDMNAVTKDGWAAVIFSLEMGALKMVERLISTIGGIKNKKIKSGKMSDNDWDSYSKAVEIIASRDLYIDDTPGATVEYVRHQVKQLKKKHPKLVVYVDYLQFLNTERKFKQNHERIGYITKVLKGIARELNVCVVAISAVGRDCEKRPDKRPLMSDLRESGDIESDADVVVFLYRDEYYNADTIKKGIVELIVAKGRDIGTGTFEMVFQSDTGRFINLTPEQKAELAEKVKELERKGNSKR</sequence>
<evidence type="ECO:0000256" key="8">
    <source>
        <dbReference type="ARBA" id="ARBA00023235"/>
    </source>
</evidence>
<dbReference type="GO" id="GO:0003677">
    <property type="term" value="F:DNA binding"/>
    <property type="evidence" value="ECO:0007669"/>
    <property type="project" value="UniProtKB-KW"/>
</dbReference>
<dbReference type="GO" id="GO:0016787">
    <property type="term" value="F:hydrolase activity"/>
    <property type="evidence" value="ECO:0007669"/>
    <property type="project" value="UniProtKB-KW"/>
</dbReference>
<dbReference type="GO" id="GO:0043139">
    <property type="term" value="F:5'-3' DNA helicase activity"/>
    <property type="evidence" value="ECO:0007669"/>
    <property type="project" value="UniProtKB-EC"/>
</dbReference>
<evidence type="ECO:0000256" key="2">
    <source>
        <dbReference type="ARBA" id="ARBA00022705"/>
    </source>
</evidence>
<gene>
    <name evidence="12" type="ORF">J2TS6_48350</name>
</gene>
<comment type="catalytic activity">
    <reaction evidence="10">
        <text>ATP + H2O = ADP + phosphate + H(+)</text>
        <dbReference type="Rhea" id="RHEA:13065"/>
        <dbReference type="ChEBI" id="CHEBI:15377"/>
        <dbReference type="ChEBI" id="CHEBI:15378"/>
        <dbReference type="ChEBI" id="CHEBI:30616"/>
        <dbReference type="ChEBI" id="CHEBI:43474"/>
        <dbReference type="ChEBI" id="CHEBI:456216"/>
        <dbReference type="EC" id="5.6.2.3"/>
    </reaction>
</comment>
<evidence type="ECO:0000256" key="4">
    <source>
        <dbReference type="ARBA" id="ARBA00022801"/>
    </source>
</evidence>
<keyword evidence="5 12" id="KW-0347">Helicase</keyword>
<comment type="caution">
    <text evidence="12">The sequence shown here is derived from an EMBL/GenBank/DDBJ whole genome shotgun (WGS) entry which is preliminary data.</text>
</comment>
<evidence type="ECO:0000259" key="11">
    <source>
        <dbReference type="PROSITE" id="PS51199"/>
    </source>
</evidence>
<dbReference type="PROSITE" id="PS51199">
    <property type="entry name" value="SF4_HELICASE"/>
    <property type="match status" value="1"/>
</dbReference>
<dbReference type="GO" id="GO:0005829">
    <property type="term" value="C:cytosol"/>
    <property type="evidence" value="ECO:0007669"/>
    <property type="project" value="TreeGrafter"/>
</dbReference>
<evidence type="ECO:0000256" key="5">
    <source>
        <dbReference type="ARBA" id="ARBA00022806"/>
    </source>
</evidence>
<evidence type="ECO:0000256" key="10">
    <source>
        <dbReference type="ARBA" id="ARBA00048954"/>
    </source>
</evidence>
<dbReference type="GO" id="GO:0006260">
    <property type="term" value="P:DNA replication"/>
    <property type="evidence" value="ECO:0007669"/>
    <property type="project" value="UniProtKB-KW"/>
</dbReference>
<dbReference type="EMBL" id="BORQ01000007">
    <property type="protein sequence ID" value="GIO33694.1"/>
    <property type="molecule type" value="Genomic_DNA"/>
</dbReference>
<evidence type="ECO:0000256" key="6">
    <source>
        <dbReference type="ARBA" id="ARBA00022840"/>
    </source>
</evidence>
<dbReference type="GO" id="GO:0005524">
    <property type="term" value="F:ATP binding"/>
    <property type="evidence" value="ECO:0007669"/>
    <property type="project" value="UniProtKB-KW"/>
</dbReference>
<dbReference type="EC" id="5.6.2.3" evidence="9"/>
<dbReference type="InterPro" id="IPR036185">
    <property type="entry name" value="DNA_heli_DnaB-like_N_sf"/>
</dbReference>
<dbReference type="SUPFAM" id="SSF48024">
    <property type="entry name" value="N-terminal domain of DnaB helicase"/>
    <property type="match status" value="1"/>
</dbReference>
<dbReference type="RefSeq" id="WP_212958566.1">
    <property type="nucleotide sequence ID" value="NZ_BORQ01000007.1"/>
</dbReference>
<evidence type="ECO:0000313" key="12">
    <source>
        <dbReference type="EMBL" id="GIO33694.1"/>
    </source>
</evidence>
<evidence type="ECO:0000256" key="7">
    <source>
        <dbReference type="ARBA" id="ARBA00023125"/>
    </source>
</evidence>
<dbReference type="Proteomes" id="UP000679779">
    <property type="component" value="Unassembled WGS sequence"/>
</dbReference>
<dbReference type="Pfam" id="PF03796">
    <property type="entry name" value="DnaB_C"/>
    <property type="match status" value="1"/>
</dbReference>
<evidence type="ECO:0000256" key="3">
    <source>
        <dbReference type="ARBA" id="ARBA00022741"/>
    </source>
</evidence>
<dbReference type="InterPro" id="IPR007693">
    <property type="entry name" value="DNA_helicase_DnaB-like_N"/>
</dbReference>
<dbReference type="InterPro" id="IPR016136">
    <property type="entry name" value="DNA_helicase_N/primase_C"/>
</dbReference>
<feature type="domain" description="SF4 helicase" evidence="11">
    <location>
        <begin position="173"/>
        <end position="437"/>
    </location>
</feature>
<name>A0A919XJ71_9BACL</name>